<accession>A0A7C5RI56</accession>
<dbReference type="CDD" id="cd02440">
    <property type="entry name" value="AdoMet_MTases"/>
    <property type="match status" value="1"/>
</dbReference>
<sequence length="249" mass="28855">MRGNCVRFNRSYEYYDRIAAVYDSMYQDEYWRSACEQTRRIVLRYVKNLHGLEVIDIGAGTGTWGLWFSQMGSYVTLVEPARNMLDIAKCKFGRSNLLQRVRGFFCTKIEDLENYQQYDIALLLGDVLSYVESPDLVVRKVAKLLKRHGLLFGTVDNYFSYLKDVIIYGTLDDLKRLQNLGKLPIGSEFGVFEARSFTEEELRKLLRLSGFYVAEITSLAVFPNAELNLKFGTHFNREAEHLLYVAVKE</sequence>
<proteinExistence type="predicted"/>
<protein>
    <submittedName>
        <fullName evidence="1">Methyltransferase domain-containing protein</fullName>
    </submittedName>
</protein>
<dbReference type="EMBL" id="DSZY01000040">
    <property type="protein sequence ID" value="HGU41241.1"/>
    <property type="molecule type" value="Genomic_DNA"/>
</dbReference>
<dbReference type="Gene3D" id="3.40.50.150">
    <property type="entry name" value="Vaccinia Virus protein VP39"/>
    <property type="match status" value="1"/>
</dbReference>
<dbReference type="GO" id="GO:0032259">
    <property type="term" value="P:methylation"/>
    <property type="evidence" value="ECO:0007669"/>
    <property type="project" value="UniProtKB-KW"/>
</dbReference>
<comment type="caution">
    <text evidence="1">The sequence shown here is derived from an EMBL/GenBank/DDBJ whole genome shotgun (WGS) entry which is preliminary data.</text>
</comment>
<dbReference type="SUPFAM" id="SSF53335">
    <property type="entry name" value="S-adenosyl-L-methionine-dependent methyltransferases"/>
    <property type="match status" value="1"/>
</dbReference>
<dbReference type="GO" id="GO:0008168">
    <property type="term" value="F:methyltransferase activity"/>
    <property type="evidence" value="ECO:0007669"/>
    <property type="project" value="UniProtKB-KW"/>
</dbReference>
<dbReference type="Pfam" id="PF13489">
    <property type="entry name" value="Methyltransf_23"/>
    <property type="match status" value="1"/>
</dbReference>
<keyword evidence="1" id="KW-0489">Methyltransferase</keyword>
<dbReference type="AlphaFoldDB" id="A0A7C5RI56"/>
<name>A0A7C5RI56_9BACT</name>
<reference evidence="1" key="1">
    <citation type="journal article" date="2020" name="mSystems">
        <title>Genome- and Community-Level Interaction Insights into Carbon Utilization and Element Cycling Functions of Hydrothermarchaeota in Hydrothermal Sediment.</title>
        <authorList>
            <person name="Zhou Z."/>
            <person name="Liu Y."/>
            <person name="Xu W."/>
            <person name="Pan J."/>
            <person name="Luo Z.H."/>
            <person name="Li M."/>
        </authorList>
    </citation>
    <scope>NUCLEOTIDE SEQUENCE [LARGE SCALE GENOMIC DNA]</scope>
    <source>
        <strain evidence="1">SpSt-609</strain>
    </source>
</reference>
<evidence type="ECO:0000313" key="1">
    <source>
        <dbReference type="EMBL" id="HGU41241.1"/>
    </source>
</evidence>
<dbReference type="InterPro" id="IPR029063">
    <property type="entry name" value="SAM-dependent_MTases_sf"/>
</dbReference>
<organism evidence="1">
    <name type="scientific">Fervidobacterium thailandense</name>
    <dbReference type="NCBI Taxonomy" id="1008305"/>
    <lineage>
        <taxon>Bacteria</taxon>
        <taxon>Thermotogati</taxon>
        <taxon>Thermotogota</taxon>
        <taxon>Thermotogae</taxon>
        <taxon>Thermotogales</taxon>
        <taxon>Fervidobacteriaceae</taxon>
        <taxon>Fervidobacterium</taxon>
    </lineage>
</organism>
<gene>
    <name evidence="1" type="ORF">ENT77_08655</name>
</gene>
<keyword evidence="1" id="KW-0808">Transferase</keyword>